<evidence type="ECO:0000313" key="2">
    <source>
        <dbReference type="EMBL" id="CAC5378233.1"/>
    </source>
</evidence>
<dbReference type="Proteomes" id="UP000507470">
    <property type="component" value="Unassembled WGS sequence"/>
</dbReference>
<name>A0A6J8B452_MYTCO</name>
<evidence type="ECO:0000256" key="1">
    <source>
        <dbReference type="SAM" id="MobiDB-lite"/>
    </source>
</evidence>
<accession>A0A6J8B452</accession>
<protein>
    <submittedName>
        <fullName evidence="2">Uncharacterized protein</fullName>
    </submittedName>
</protein>
<keyword evidence="3" id="KW-1185">Reference proteome</keyword>
<dbReference type="EMBL" id="CACVKT020002520">
    <property type="protein sequence ID" value="CAC5378233.1"/>
    <property type="molecule type" value="Genomic_DNA"/>
</dbReference>
<feature type="region of interest" description="Disordered" evidence="1">
    <location>
        <begin position="1"/>
        <end position="43"/>
    </location>
</feature>
<evidence type="ECO:0000313" key="3">
    <source>
        <dbReference type="Proteomes" id="UP000507470"/>
    </source>
</evidence>
<dbReference type="AlphaFoldDB" id="A0A6J8B452"/>
<gene>
    <name evidence="2" type="ORF">MCOR_14451</name>
</gene>
<sequence>MTDISEKIRDEQKVKKDDDNSIHEKIRDEQKVKKDDDNSIPKEKPYRYAQDLEIIIDSHGNEENSVEDILSLNKLIDNNSFNDIDFLVTNTNEIYLEAAKKSVSFKANFKKSIMQRQTKKAKLKKVWMSNDYLLLGKEVCSLGNRLAKAPNNNALRLTDGNCKREYSE</sequence>
<reference evidence="2 3" key="1">
    <citation type="submission" date="2020-06" db="EMBL/GenBank/DDBJ databases">
        <authorList>
            <person name="Li R."/>
            <person name="Bekaert M."/>
        </authorList>
    </citation>
    <scope>NUCLEOTIDE SEQUENCE [LARGE SCALE GENOMIC DNA]</scope>
    <source>
        <strain evidence="3">wild</strain>
    </source>
</reference>
<proteinExistence type="predicted"/>
<organism evidence="2 3">
    <name type="scientific">Mytilus coruscus</name>
    <name type="common">Sea mussel</name>
    <dbReference type="NCBI Taxonomy" id="42192"/>
    <lineage>
        <taxon>Eukaryota</taxon>
        <taxon>Metazoa</taxon>
        <taxon>Spiralia</taxon>
        <taxon>Lophotrochozoa</taxon>
        <taxon>Mollusca</taxon>
        <taxon>Bivalvia</taxon>
        <taxon>Autobranchia</taxon>
        <taxon>Pteriomorphia</taxon>
        <taxon>Mytilida</taxon>
        <taxon>Mytiloidea</taxon>
        <taxon>Mytilidae</taxon>
        <taxon>Mytilinae</taxon>
        <taxon>Mytilus</taxon>
    </lineage>
</organism>